<dbReference type="Gene3D" id="3.20.20.70">
    <property type="entry name" value="Aldolase class I"/>
    <property type="match status" value="1"/>
</dbReference>
<protein>
    <recommendedName>
        <fullName evidence="6">2-nitropropane dioxygenase</fullName>
    </recommendedName>
</protein>
<evidence type="ECO:0000256" key="1">
    <source>
        <dbReference type="ARBA" id="ARBA00022630"/>
    </source>
</evidence>
<keyword evidence="1" id="KW-0285">Flavoprotein</keyword>
<organism evidence="4 5">
    <name type="scientific">Mycobacterium asiaticum</name>
    <dbReference type="NCBI Taxonomy" id="1790"/>
    <lineage>
        <taxon>Bacteria</taxon>
        <taxon>Bacillati</taxon>
        <taxon>Actinomycetota</taxon>
        <taxon>Actinomycetes</taxon>
        <taxon>Mycobacteriales</taxon>
        <taxon>Mycobacteriaceae</taxon>
        <taxon>Mycobacterium</taxon>
    </lineage>
</organism>
<evidence type="ECO:0008006" key="6">
    <source>
        <dbReference type="Google" id="ProtNLM"/>
    </source>
</evidence>
<name>A0A1A3NBT1_MYCAS</name>
<dbReference type="GO" id="GO:0018580">
    <property type="term" value="F:nitronate monooxygenase activity"/>
    <property type="evidence" value="ECO:0007669"/>
    <property type="project" value="InterPro"/>
</dbReference>
<dbReference type="CDD" id="cd04730">
    <property type="entry name" value="NPD_like"/>
    <property type="match status" value="1"/>
</dbReference>
<dbReference type="InterPro" id="IPR004136">
    <property type="entry name" value="NMO"/>
</dbReference>
<gene>
    <name evidence="4" type="ORF">A5636_19355</name>
</gene>
<evidence type="ECO:0000313" key="5">
    <source>
        <dbReference type="Proteomes" id="UP000093629"/>
    </source>
</evidence>
<dbReference type="RefSeq" id="WP_065157205.1">
    <property type="nucleotide sequence ID" value="NZ_LZLQ01000016.1"/>
</dbReference>
<dbReference type="PANTHER" id="PTHR32332:SF20">
    <property type="entry name" value="2-NITROPROPANE DIOXYGENASE-LIKE PROTEIN"/>
    <property type="match status" value="1"/>
</dbReference>
<keyword evidence="2" id="KW-0288">FMN</keyword>
<dbReference type="SUPFAM" id="SSF51412">
    <property type="entry name" value="Inosine monophosphate dehydrogenase (IMPDH)"/>
    <property type="match status" value="1"/>
</dbReference>
<dbReference type="AlphaFoldDB" id="A0A1A3NBT1"/>
<evidence type="ECO:0000313" key="4">
    <source>
        <dbReference type="EMBL" id="OBK19251.1"/>
    </source>
</evidence>
<dbReference type="PANTHER" id="PTHR32332">
    <property type="entry name" value="2-NITROPROPANE DIOXYGENASE"/>
    <property type="match status" value="1"/>
</dbReference>
<proteinExistence type="predicted"/>
<sequence length="318" mass="33317">MPAPFDLRRLDVPVVQAGMGTVARHELAAAVSEAGGLGTIAGARAPIAAELDHARRLTGRPIAVNLLLPFVRPGDVEAAAAADVIVTFWGVPRRLAATTWIHQCGSVDEAKAAAAAGADGVIAQGVEAGGHVRGTTPALDLLEQVRRAVNIPVLVAGGIVDVEGVREALEAGAAAAVVGTRFLLSAECRAHQEYKKRCIEASETVLTEFFGLGWPDAPHRVIPNVVTRRWVGSDARGPRWIRTGNRIASHLANMMPAAAQDRAVATQLPPWLPFAVPQPPTDDAPAALVDGRPLYAGASVGRITDIRPAAELVRLLTP</sequence>
<keyword evidence="5" id="KW-1185">Reference proteome</keyword>
<dbReference type="InterPro" id="IPR013785">
    <property type="entry name" value="Aldolase_TIM"/>
</dbReference>
<dbReference type="Pfam" id="PF03060">
    <property type="entry name" value="NMO"/>
    <property type="match status" value="2"/>
</dbReference>
<evidence type="ECO:0000256" key="2">
    <source>
        <dbReference type="ARBA" id="ARBA00022643"/>
    </source>
</evidence>
<keyword evidence="3" id="KW-0560">Oxidoreductase</keyword>
<dbReference type="OrthoDB" id="9778912at2"/>
<accession>A0A1A3NBT1</accession>
<comment type="caution">
    <text evidence="4">The sequence shown here is derived from an EMBL/GenBank/DDBJ whole genome shotgun (WGS) entry which is preliminary data.</text>
</comment>
<dbReference type="Proteomes" id="UP000093629">
    <property type="component" value="Unassembled WGS sequence"/>
</dbReference>
<evidence type="ECO:0000256" key="3">
    <source>
        <dbReference type="ARBA" id="ARBA00023002"/>
    </source>
</evidence>
<reference evidence="4 5" key="1">
    <citation type="submission" date="2016-06" db="EMBL/GenBank/DDBJ databases">
        <authorList>
            <person name="Kjaerup R.B."/>
            <person name="Dalgaard T.S."/>
            <person name="Juul-Madsen H.R."/>
        </authorList>
    </citation>
    <scope>NUCLEOTIDE SEQUENCE [LARGE SCALE GENOMIC DNA]</scope>
    <source>
        <strain evidence="4 5">1245139.5</strain>
    </source>
</reference>
<dbReference type="EMBL" id="LZLQ01000016">
    <property type="protein sequence ID" value="OBK19251.1"/>
    <property type="molecule type" value="Genomic_DNA"/>
</dbReference>